<accession>A0AAD1UD83</accession>
<name>A0AAD1UD83_EUPCR</name>
<sequence>MSFSRDNIIKFHVHLNPIRAKFRPQKALKRETICSPKNLPNSPNPQHVPPKALFPTQPSLLHKSQPVPDPLSVSKPKTIFKNPAKTHKKRVIFNKYKSPAKDSQSQSEDSEEYLRGGKQMRESRNKQRSEQVLVDQNCQTADNPTLECDSIDNTYQIQQIERKDIKTYFQKPTSLSRRCSRPGNSFIIKKASDTGGDLSRRRNCMPPKKVNWFMTNQIRSNKLAKIPKNRSKRNYKKLSISSQNCLFSQTGRFAPKTKQRQRLIVKGLKCRDPKILNQKCNFSMVKIFNLLKNKLKNRMKRKNRNSRERSAHKTPQRSYTNIHSPQRRYLHLSPFGRGTLTGVGSLETSIHR</sequence>
<feature type="compositionally biased region" description="Basic and acidic residues" evidence="1">
    <location>
        <begin position="112"/>
        <end position="129"/>
    </location>
</feature>
<dbReference type="EMBL" id="CAMPGE010004176">
    <property type="protein sequence ID" value="CAI2363023.1"/>
    <property type="molecule type" value="Genomic_DNA"/>
</dbReference>
<evidence type="ECO:0000313" key="3">
    <source>
        <dbReference type="Proteomes" id="UP001295684"/>
    </source>
</evidence>
<organism evidence="2 3">
    <name type="scientific">Euplotes crassus</name>
    <dbReference type="NCBI Taxonomy" id="5936"/>
    <lineage>
        <taxon>Eukaryota</taxon>
        <taxon>Sar</taxon>
        <taxon>Alveolata</taxon>
        <taxon>Ciliophora</taxon>
        <taxon>Intramacronucleata</taxon>
        <taxon>Spirotrichea</taxon>
        <taxon>Hypotrichia</taxon>
        <taxon>Euplotida</taxon>
        <taxon>Euplotidae</taxon>
        <taxon>Moneuplotes</taxon>
    </lineage>
</organism>
<protein>
    <submittedName>
        <fullName evidence="2">Uncharacterized protein</fullName>
    </submittedName>
</protein>
<dbReference type="AlphaFoldDB" id="A0AAD1UD83"/>
<comment type="caution">
    <text evidence="2">The sequence shown here is derived from an EMBL/GenBank/DDBJ whole genome shotgun (WGS) entry which is preliminary data.</text>
</comment>
<proteinExistence type="predicted"/>
<reference evidence="2" key="1">
    <citation type="submission" date="2023-07" db="EMBL/GenBank/DDBJ databases">
        <authorList>
            <consortium name="AG Swart"/>
            <person name="Singh M."/>
            <person name="Singh A."/>
            <person name="Seah K."/>
            <person name="Emmerich C."/>
        </authorList>
    </citation>
    <scope>NUCLEOTIDE SEQUENCE</scope>
    <source>
        <strain evidence="2">DP1</strain>
    </source>
</reference>
<feature type="region of interest" description="Disordered" evidence="1">
    <location>
        <begin position="297"/>
        <end position="323"/>
    </location>
</feature>
<evidence type="ECO:0000256" key="1">
    <source>
        <dbReference type="SAM" id="MobiDB-lite"/>
    </source>
</evidence>
<feature type="region of interest" description="Disordered" evidence="1">
    <location>
        <begin position="34"/>
        <end position="132"/>
    </location>
</feature>
<gene>
    <name evidence="2" type="ORF">ECRASSUSDP1_LOCUS4353</name>
</gene>
<dbReference type="Proteomes" id="UP001295684">
    <property type="component" value="Unassembled WGS sequence"/>
</dbReference>
<keyword evidence="3" id="KW-1185">Reference proteome</keyword>
<evidence type="ECO:0000313" key="2">
    <source>
        <dbReference type="EMBL" id="CAI2363023.1"/>
    </source>
</evidence>